<keyword evidence="4 6" id="KW-0862">Zinc</keyword>
<comment type="cofactor">
    <cofactor evidence="6">
        <name>Zn(2+)</name>
        <dbReference type="ChEBI" id="CHEBI:29105"/>
    </cofactor>
    <text evidence="6">Binds 1 zinc ion.</text>
</comment>
<dbReference type="InterPro" id="IPR042088">
    <property type="entry name" value="OligoPept_F_C"/>
</dbReference>
<reference evidence="9" key="1">
    <citation type="submission" date="2022-08" db="EMBL/GenBank/DDBJ databases">
        <title>Complete genome sequence of Mycoplasma molare type strain H 542.</title>
        <authorList>
            <person name="Spergser J."/>
        </authorList>
    </citation>
    <scope>NUCLEOTIDE SEQUENCE</scope>
    <source>
        <strain evidence="9">H 542</strain>
    </source>
</reference>
<dbReference type="InterPro" id="IPR045090">
    <property type="entry name" value="Pept_M3A_M3B"/>
</dbReference>
<keyword evidence="10" id="KW-1185">Reference proteome</keyword>
<gene>
    <name evidence="9" type="primary">pepF</name>
    <name evidence="9" type="ORF">NX772_02575</name>
</gene>
<dbReference type="Gene3D" id="1.10.1370.20">
    <property type="entry name" value="Oligoendopeptidase f, C-terminal domain"/>
    <property type="match status" value="1"/>
</dbReference>
<evidence type="ECO:0000256" key="6">
    <source>
        <dbReference type="RuleBase" id="RU368091"/>
    </source>
</evidence>
<comment type="similarity">
    <text evidence="6">Belongs to the peptidase M3B family.</text>
</comment>
<evidence type="ECO:0000256" key="2">
    <source>
        <dbReference type="ARBA" id="ARBA00022723"/>
    </source>
</evidence>
<evidence type="ECO:0000259" key="8">
    <source>
        <dbReference type="Pfam" id="PF08439"/>
    </source>
</evidence>
<keyword evidence="1 6" id="KW-0645">Protease</keyword>
<evidence type="ECO:0000256" key="5">
    <source>
        <dbReference type="ARBA" id="ARBA00023049"/>
    </source>
</evidence>
<protein>
    <recommendedName>
        <fullName evidence="6">Oligopeptidase F</fullName>
        <ecNumber evidence="6">3.4.24.-</ecNumber>
    </recommendedName>
</protein>
<keyword evidence="5 6" id="KW-0482">Metalloprotease</keyword>
<dbReference type="Gene3D" id="1.20.140.70">
    <property type="entry name" value="Oligopeptidase f, N-terminal domain"/>
    <property type="match status" value="1"/>
</dbReference>
<proteinExistence type="inferred from homology"/>
<dbReference type="EC" id="3.4.24.-" evidence="6"/>
<dbReference type="Pfam" id="PF01432">
    <property type="entry name" value="Peptidase_M3"/>
    <property type="match status" value="1"/>
</dbReference>
<dbReference type="InterPro" id="IPR001567">
    <property type="entry name" value="Pept_M3A_M3B_dom"/>
</dbReference>
<evidence type="ECO:0000256" key="3">
    <source>
        <dbReference type="ARBA" id="ARBA00022801"/>
    </source>
</evidence>
<name>A0ABY5TY55_9BACT</name>
<dbReference type="Gene3D" id="1.10.287.830">
    <property type="entry name" value="putative peptidase helix hairpin domain like"/>
    <property type="match status" value="1"/>
</dbReference>
<accession>A0ABY5TY55</accession>
<dbReference type="EMBL" id="CP103423">
    <property type="protein sequence ID" value="UWD33969.1"/>
    <property type="molecule type" value="Genomic_DNA"/>
</dbReference>
<comment type="function">
    <text evidence="6">Has oligopeptidase activity and degrades a variety of small bioactive peptides.</text>
</comment>
<evidence type="ECO:0000256" key="1">
    <source>
        <dbReference type="ARBA" id="ARBA00022670"/>
    </source>
</evidence>
<feature type="domain" description="Oligopeptidase F N-terminal" evidence="8">
    <location>
        <begin position="119"/>
        <end position="174"/>
    </location>
</feature>
<dbReference type="SUPFAM" id="SSF55486">
    <property type="entry name" value="Metalloproteases ('zincins'), catalytic domain"/>
    <property type="match status" value="1"/>
</dbReference>
<dbReference type="NCBIfam" id="TIGR00181">
    <property type="entry name" value="pepF"/>
    <property type="match status" value="1"/>
</dbReference>
<dbReference type="Pfam" id="PF08439">
    <property type="entry name" value="Peptidase_M3_N"/>
    <property type="match status" value="1"/>
</dbReference>
<organism evidence="9 10">
    <name type="scientific">Mesomycoplasma molare</name>
    <dbReference type="NCBI Taxonomy" id="171288"/>
    <lineage>
        <taxon>Bacteria</taxon>
        <taxon>Bacillati</taxon>
        <taxon>Mycoplasmatota</taxon>
        <taxon>Mycoplasmoidales</taxon>
        <taxon>Metamycoplasmataceae</taxon>
        <taxon>Mesomycoplasma</taxon>
    </lineage>
</organism>
<dbReference type="RefSeq" id="WP_027123373.1">
    <property type="nucleotide sequence ID" value="NZ_CP103423.1"/>
</dbReference>
<evidence type="ECO:0000313" key="9">
    <source>
        <dbReference type="EMBL" id="UWD33969.1"/>
    </source>
</evidence>
<dbReference type="PANTHER" id="PTHR11804:SF84">
    <property type="entry name" value="SACCHAROLYSIN"/>
    <property type="match status" value="1"/>
</dbReference>
<dbReference type="InterPro" id="IPR004438">
    <property type="entry name" value="Peptidase_M3B"/>
</dbReference>
<dbReference type="InterPro" id="IPR013647">
    <property type="entry name" value="OligopepF_N_dom"/>
</dbReference>
<evidence type="ECO:0000313" key="10">
    <source>
        <dbReference type="Proteomes" id="UP001058364"/>
    </source>
</evidence>
<evidence type="ECO:0000256" key="4">
    <source>
        <dbReference type="ARBA" id="ARBA00022833"/>
    </source>
</evidence>
<keyword evidence="3 6" id="KW-0378">Hydrolase</keyword>
<dbReference type="Proteomes" id="UP001058364">
    <property type="component" value="Chromosome"/>
</dbReference>
<keyword evidence="2 6" id="KW-0479">Metal-binding</keyword>
<dbReference type="PANTHER" id="PTHR11804">
    <property type="entry name" value="PROTEASE M3 THIMET OLIGOPEPTIDASE-RELATED"/>
    <property type="match status" value="1"/>
</dbReference>
<dbReference type="CDD" id="cd09608">
    <property type="entry name" value="M3B_PepF"/>
    <property type="match status" value="1"/>
</dbReference>
<sequence length="609" mass="72764">MKFYKKIEDVPKKYTFDLESLLENKKIEDIIKEYWKIKNKELDYKDSKYESVESFLYFKKLENKNEIKYNKIINYLSNKLTINSVDEKINQIKTKFENDFDEFDKKNGSEINRIFQNIEKIKIWKEDPRLKDYKLEFEQVIDFKKYKFSDEIETFLMEISRSQSDFGEIFQILSDIETDLGYATSSKGKKIKITQGNYSLLLKNKDRKIRQTAYNSYLDAYYKNKNTYSKLLIQHFTKISVFALKRNFKSSVNFLLSEDYVGEKVIKNLFLNVKKMNKIIQKFEKADKIFFKFKFNEKKEIYDGDLDLFSKKEYYSVEKGQETFLKATKDMGEEYIKVSEKAFSERWIDYMNYSNKASGAYSISNSFGLDKIFISMNWNYTLDSVLTLAHEMGHSLHTYFSNKNQPQNLSDYPIILAEIASIFNELIISDYLLSNSKNEITRFQLLRENINNFISTVIKQTFWANYEYELYKKIDSKENISTFEDLSMIYSDLYKQYFAKKIPNKKLTIYSVIIPHFYYDFYVYKYAIGYIVGSIFFSKYKENKEKELKKYIELFLSAGGKDKPLNILKESEIDLEKEDIFLKSLSVFKKMVNDYIKLGNKIFKNNKNK</sequence>
<evidence type="ECO:0000259" key="7">
    <source>
        <dbReference type="Pfam" id="PF01432"/>
    </source>
</evidence>
<feature type="domain" description="Peptidase M3A/M3B catalytic" evidence="7">
    <location>
        <begin position="201"/>
        <end position="585"/>
    </location>
</feature>